<organism evidence="1">
    <name type="scientific">uncultured Caudovirales phage</name>
    <dbReference type="NCBI Taxonomy" id="2100421"/>
    <lineage>
        <taxon>Viruses</taxon>
        <taxon>Duplodnaviria</taxon>
        <taxon>Heunggongvirae</taxon>
        <taxon>Uroviricota</taxon>
        <taxon>Caudoviricetes</taxon>
        <taxon>Peduoviridae</taxon>
        <taxon>Maltschvirus</taxon>
        <taxon>Maltschvirus maltsch</taxon>
    </lineage>
</organism>
<dbReference type="PANTHER" id="PTHR41287">
    <property type="match status" value="1"/>
</dbReference>
<protein>
    <submittedName>
        <fullName evidence="1">Terminase-like family</fullName>
    </submittedName>
</protein>
<evidence type="ECO:0000313" key="1">
    <source>
        <dbReference type="EMBL" id="CAB4122367.1"/>
    </source>
</evidence>
<gene>
    <name evidence="1" type="ORF">UFOVP30_12</name>
</gene>
<proteinExistence type="predicted"/>
<name>A0A6J5KNF1_9CAUD</name>
<sequence length="468" mass="52341">MKELKGAVIPRIHTPLIEGQSKVNEISELADRIGLPLLEWQRWVLDDMMKVDESGEFKRKTVGLLIARQNGKTHVARMRILWGLINGERILAMSSNRAMALDTFRQVVDVILDHDWLVEMLKEKPRFANGQERIVFKNGGRYELTADNRSGSRGKTVDFLYIDELREISVEGWKAARPTTRATGGVTFTTSNAGDAFSEVLNELRENALSYPTQSFAWYEYSAPQHCKISDRKAWQMANPSLGHLITEETLEESVATNSVEATRTELLCQWVSSLESPWSYGTIEKTTDTELQLLPQSGTTVMAFDVSPSKRSAALVAGIIQEDGKIGVGVMETWSSEVAVDELQLAREIHAWVLKYRPRVVLYDKYATATIGDRLEKSGVMVGELSGQKFYQACSDLKDALDNGRLVHSGQDEWVSQMNNVAMKTNDAGWRIIRRKSAGEVQAAIGTAMVVHELTKPQSTPKIFSGE</sequence>
<dbReference type="Gene3D" id="3.30.420.240">
    <property type="match status" value="1"/>
</dbReference>
<accession>A0A6J5KNF1</accession>
<dbReference type="Gene3D" id="3.40.50.300">
    <property type="entry name" value="P-loop containing nucleotide triphosphate hydrolases"/>
    <property type="match status" value="1"/>
</dbReference>
<reference evidence="1" key="1">
    <citation type="submission" date="2020-04" db="EMBL/GenBank/DDBJ databases">
        <authorList>
            <person name="Chiriac C."/>
            <person name="Salcher M."/>
            <person name="Ghai R."/>
            <person name="Kavagutti S V."/>
        </authorList>
    </citation>
    <scope>NUCLEOTIDE SEQUENCE</scope>
</reference>
<dbReference type="InterPro" id="IPR005021">
    <property type="entry name" value="Terminase_largesu-like"/>
</dbReference>
<dbReference type="PANTHER" id="PTHR41287:SF1">
    <property type="entry name" value="PROTEIN YMFN"/>
    <property type="match status" value="1"/>
</dbReference>
<dbReference type="Pfam" id="PF03237">
    <property type="entry name" value="Terminase_6N"/>
    <property type="match status" value="1"/>
</dbReference>
<dbReference type="EMBL" id="LR796159">
    <property type="protein sequence ID" value="CAB4122367.1"/>
    <property type="molecule type" value="Genomic_DNA"/>
</dbReference>
<dbReference type="InterPro" id="IPR027417">
    <property type="entry name" value="P-loop_NTPase"/>
</dbReference>